<dbReference type="SUPFAM" id="SSF57667">
    <property type="entry name" value="beta-beta-alpha zinc fingers"/>
    <property type="match status" value="1"/>
</dbReference>
<evidence type="ECO:0000256" key="3">
    <source>
        <dbReference type="ARBA" id="ARBA00022833"/>
    </source>
</evidence>
<evidence type="ECO:0000256" key="2">
    <source>
        <dbReference type="ARBA" id="ARBA00022771"/>
    </source>
</evidence>
<keyword evidence="3" id="KW-0862">Zinc</keyword>
<dbReference type="GO" id="GO:0008270">
    <property type="term" value="F:zinc ion binding"/>
    <property type="evidence" value="ECO:0007669"/>
    <property type="project" value="UniProtKB-KW"/>
</dbReference>
<dbReference type="PROSITE" id="PS50157">
    <property type="entry name" value="ZINC_FINGER_C2H2_2"/>
    <property type="match status" value="1"/>
</dbReference>
<dbReference type="AlphaFoldDB" id="A0AAW0AV77"/>
<keyword evidence="7" id="KW-1185">Reference proteome</keyword>
<organism evidence="6 7">
    <name type="scientific">Favolaschia claudopus</name>
    <dbReference type="NCBI Taxonomy" id="2862362"/>
    <lineage>
        <taxon>Eukaryota</taxon>
        <taxon>Fungi</taxon>
        <taxon>Dikarya</taxon>
        <taxon>Basidiomycota</taxon>
        <taxon>Agaricomycotina</taxon>
        <taxon>Agaricomycetes</taxon>
        <taxon>Agaricomycetidae</taxon>
        <taxon>Agaricales</taxon>
        <taxon>Marasmiineae</taxon>
        <taxon>Mycenaceae</taxon>
        <taxon>Favolaschia</taxon>
    </lineage>
</organism>
<evidence type="ECO:0000313" key="6">
    <source>
        <dbReference type="EMBL" id="KAK7016368.1"/>
    </source>
</evidence>
<feature type="domain" description="C2H2-type" evidence="5">
    <location>
        <begin position="98"/>
        <end position="128"/>
    </location>
</feature>
<dbReference type="FunFam" id="3.30.160.60:FF:000446">
    <property type="entry name" value="Zinc finger protein"/>
    <property type="match status" value="1"/>
</dbReference>
<proteinExistence type="predicted"/>
<sequence length="158" mass="17694">MQPQSLVPPTTAKRVEQAFGWGACRFPVRPLLRTALRSRKSFYYEPELGHGRQLVIPAEHPRILRSQALTSASIVGTISLLLVIWNITEQSHLSVKEHKCTQCGHSFGTSQVLKRHQSKCSVVTSSRKRLNEVPRGVPSTHTSDQHLRALLRTPTPDS</sequence>
<evidence type="ECO:0000256" key="1">
    <source>
        <dbReference type="ARBA" id="ARBA00022723"/>
    </source>
</evidence>
<accession>A0AAW0AV77</accession>
<evidence type="ECO:0000256" key="4">
    <source>
        <dbReference type="PROSITE-ProRule" id="PRU00042"/>
    </source>
</evidence>
<evidence type="ECO:0000313" key="7">
    <source>
        <dbReference type="Proteomes" id="UP001362999"/>
    </source>
</evidence>
<dbReference type="Proteomes" id="UP001362999">
    <property type="component" value="Unassembled WGS sequence"/>
</dbReference>
<protein>
    <recommendedName>
        <fullName evidence="5">C2H2-type domain-containing protein</fullName>
    </recommendedName>
</protein>
<dbReference type="InterPro" id="IPR036236">
    <property type="entry name" value="Znf_C2H2_sf"/>
</dbReference>
<gene>
    <name evidence="6" type="ORF">R3P38DRAFT_3203603</name>
</gene>
<dbReference type="InterPro" id="IPR013087">
    <property type="entry name" value="Znf_C2H2_type"/>
</dbReference>
<name>A0AAW0AV77_9AGAR</name>
<keyword evidence="2 4" id="KW-0863">Zinc-finger</keyword>
<keyword evidence="1" id="KW-0479">Metal-binding</keyword>
<evidence type="ECO:0000259" key="5">
    <source>
        <dbReference type="PROSITE" id="PS50157"/>
    </source>
</evidence>
<reference evidence="6 7" key="1">
    <citation type="journal article" date="2024" name="J Genomics">
        <title>Draft genome sequencing and assembly of Favolaschia claudopus CIRM-BRFM 2984 isolated from oak limbs.</title>
        <authorList>
            <person name="Navarro D."/>
            <person name="Drula E."/>
            <person name="Chaduli D."/>
            <person name="Cazenave R."/>
            <person name="Ahrendt S."/>
            <person name="Wang J."/>
            <person name="Lipzen A."/>
            <person name="Daum C."/>
            <person name="Barry K."/>
            <person name="Grigoriev I.V."/>
            <person name="Favel A."/>
            <person name="Rosso M.N."/>
            <person name="Martin F."/>
        </authorList>
    </citation>
    <scope>NUCLEOTIDE SEQUENCE [LARGE SCALE GENOMIC DNA]</scope>
    <source>
        <strain evidence="6 7">CIRM-BRFM 2984</strain>
    </source>
</reference>
<comment type="caution">
    <text evidence="6">The sequence shown here is derived from an EMBL/GenBank/DDBJ whole genome shotgun (WGS) entry which is preliminary data.</text>
</comment>
<dbReference type="EMBL" id="JAWWNJ010000051">
    <property type="protein sequence ID" value="KAK7016368.1"/>
    <property type="molecule type" value="Genomic_DNA"/>
</dbReference>